<dbReference type="InterPro" id="IPR011059">
    <property type="entry name" value="Metal-dep_hydrolase_composite"/>
</dbReference>
<evidence type="ECO:0000256" key="7">
    <source>
        <dbReference type="ARBA" id="ARBA00022801"/>
    </source>
</evidence>
<dbReference type="InterPro" id="IPR032466">
    <property type="entry name" value="Metal_Hydrolase"/>
</dbReference>
<dbReference type="InterPro" id="IPR006680">
    <property type="entry name" value="Amidohydro-rel"/>
</dbReference>
<proteinExistence type="inferred from homology"/>
<dbReference type="PANTHER" id="PTHR43668">
    <property type="entry name" value="ALLANTOINASE"/>
    <property type="match status" value="1"/>
</dbReference>
<dbReference type="Proteomes" id="UP000695022">
    <property type="component" value="Unplaced"/>
</dbReference>
<reference evidence="11" key="1">
    <citation type="submission" date="2025-08" db="UniProtKB">
        <authorList>
            <consortium name="RefSeq"/>
        </authorList>
    </citation>
    <scope>IDENTIFICATION</scope>
</reference>
<gene>
    <name evidence="11" type="primary">LOC106807836</name>
</gene>
<organism evidence="10 11">
    <name type="scientific">Priapulus caudatus</name>
    <name type="common">Priapulid worm</name>
    <dbReference type="NCBI Taxonomy" id="37621"/>
    <lineage>
        <taxon>Eukaryota</taxon>
        <taxon>Metazoa</taxon>
        <taxon>Ecdysozoa</taxon>
        <taxon>Scalidophora</taxon>
        <taxon>Priapulida</taxon>
        <taxon>Priapulimorpha</taxon>
        <taxon>Priapulimorphida</taxon>
        <taxon>Priapulidae</taxon>
        <taxon>Priapulus</taxon>
    </lineage>
</organism>
<comment type="pathway">
    <text evidence="2">Nitrogen metabolism; (S)-allantoin degradation; allantoate from (S)-allantoin: step 1/1.</text>
</comment>
<keyword evidence="6" id="KW-0479">Metal-binding</keyword>
<comment type="subunit">
    <text evidence="4">Homotetramer.</text>
</comment>
<dbReference type="Pfam" id="PF01979">
    <property type="entry name" value="Amidohydro_1"/>
    <property type="match status" value="1"/>
</dbReference>
<keyword evidence="8" id="KW-0862">Zinc</keyword>
<evidence type="ECO:0000313" key="11">
    <source>
        <dbReference type="RefSeq" id="XP_014665785.1"/>
    </source>
</evidence>
<dbReference type="PANTHER" id="PTHR43668:SF2">
    <property type="entry name" value="ALLANTOINASE"/>
    <property type="match status" value="1"/>
</dbReference>
<accession>A0ABM1E0R4</accession>
<dbReference type="InterPro" id="IPR050138">
    <property type="entry name" value="DHOase/Allantoinase_Hydrolase"/>
</dbReference>
<dbReference type="SUPFAM" id="SSF51338">
    <property type="entry name" value="Composite domain of metallo-dependent hydrolases"/>
    <property type="match status" value="1"/>
</dbReference>
<evidence type="ECO:0000256" key="4">
    <source>
        <dbReference type="ARBA" id="ARBA00011881"/>
    </source>
</evidence>
<sequence length="421" mass="45976">MEIQRGHYGLCDESIFEQVIDAGRLVVMAGIVDSHVHVNEPGRTDWEGFETATKAAAAGGITTIVDMPLNCSPVTTSVQALETKLACMPGKCHVDVAFWGGVVPGNQHELVPMVKAGVVGFKCFLIHSGLDEFPNVSEADLHLAMTQMKGTNSVLLFHAELDSCGCTDVTGDVTKYETFLASRPREWEQDAIKLVCRLCLQYKVRCHIVHLSSGDAVPIIRQAQSEGAPLTVETCNHYLTLYAEEVPTGATEYKCAPPVREKSNQDVLWEAIGSGVIQTIVSDHSPCPPEMKNPETGNFMTAWGGISSLQFGLSLFWTGAKEKGFSLRQVQRLLCENTAALCHLDGSKGSIAVGKDADFVIWDPEATIMIETGMIQHRHKLTPYLNRPFYGVVHKTIVRGRIVYEANQPIPSASGQPILLQ</sequence>
<keyword evidence="7" id="KW-0378">Hydrolase</keyword>
<dbReference type="Gene3D" id="3.20.20.140">
    <property type="entry name" value="Metal-dependent hydrolases"/>
    <property type="match status" value="1"/>
</dbReference>
<dbReference type="PROSITE" id="PS00482">
    <property type="entry name" value="DIHYDROOROTASE_1"/>
    <property type="match status" value="1"/>
</dbReference>
<evidence type="ECO:0000256" key="6">
    <source>
        <dbReference type="ARBA" id="ARBA00022723"/>
    </source>
</evidence>
<evidence type="ECO:0000256" key="8">
    <source>
        <dbReference type="ARBA" id="ARBA00022833"/>
    </source>
</evidence>
<dbReference type="RefSeq" id="XP_014665785.1">
    <property type="nucleotide sequence ID" value="XM_014810299.1"/>
</dbReference>
<dbReference type="InterPro" id="IPR017593">
    <property type="entry name" value="Allantoinase"/>
</dbReference>
<evidence type="ECO:0000256" key="3">
    <source>
        <dbReference type="ARBA" id="ARBA00010368"/>
    </source>
</evidence>
<dbReference type="EC" id="3.5.2.5" evidence="5"/>
<dbReference type="GeneID" id="106807836"/>
<evidence type="ECO:0000256" key="2">
    <source>
        <dbReference type="ARBA" id="ARBA00004968"/>
    </source>
</evidence>
<evidence type="ECO:0000256" key="5">
    <source>
        <dbReference type="ARBA" id="ARBA00012863"/>
    </source>
</evidence>
<dbReference type="NCBIfam" id="TIGR03178">
    <property type="entry name" value="allantoinase"/>
    <property type="match status" value="1"/>
</dbReference>
<dbReference type="SUPFAM" id="SSF51556">
    <property type="entry name" value="Metallo-dependent hydrolases"/>
    <property type="match status" value="1"/>
</dbReference>
<evidence type="ECO:0000259" key="9">
    <source>
        <dbReference type="Pfam" id="PF01979"/>
    </source>
</evidence>
<dbReference type="InterPro" id="IPR002195">
    <property type="entry name" value="Dihydroorotase_CS"/>
</dbReference>
<evidence type="ECO:0000256" key="1">
    <source>
        <dbReference type="ARBA" id="ARBA00001947"/>
    </source>
</evidence>
<name>A0ABM1E0R4_PRICU</name>
<protein>
    <recommendedName>
        <fullName evidence="5">allantoinase</fullName>
        <ecNumber evidence="5">3.5.2.5</ecNumber>
    </recommendedName>
</protein>
<feature type="domain" description="Amidohydrolase-related" evidence="9">
    <location>
        <begin position="26"/>
        <end position="403"/>
    </location>
</feature>
<keyword evidence="10" id="KW-1185">Reference proteome</keyword>
<evidence type="ECO:0000313" key="10">
    <source>
        <dbReference type="Proteomes" id="UP000695022"/>
    </source>
</evidence>
<comment type="similarity">
    <text evidence="3">Belongs to the metallo-dependent hydrolases superfamily. Allantoinase family.</text>
</comment>
<comment type="cofactor">
    <cofactor evidence="1">
        <name>Zn(2+)</name>
        <dbReference type="ChEBI" id="CHEBI:29105"/>
    </cofactor>
</comment>